<evidence type="ECO:0000313" key="2">
    <source>
        <dbReference type="EMBL" id="KAA0676013.1"/>
    </source>
</evidence>
<dbReference type="Gene3D" id="1.20.1290.10">
    <property type="entry name" value="AhpD-like"/>
    <property type="match status" value="1"/>
</dbReference>
<dbReference type="RefSeq" id="WP_149472294.1">
    <property type="nucleotide sequence ID" value="NZ_QOKW01000044.1"/>
</dbReference>
<dbReference type="InterPro" id="IPR003779">
    <property type="entry name" value="CMD-like"/>
</dbReference>
<dbReference type="OrthoDB" id="425264at2"/>
<dbReference type="PANTHER" id="PTHR33930:SF2">
    <property type="entry name" value="BLR3452 PROTEIN"/>
    <property type="match status" value="1"/>
</dbReference>
<dbReference type="InterPro" id="IPR029032">
    <property type="entry name" value="AhpD-like"/>
</dbReference>
<dbReference type="Pfam" id="PF02627">
    <property type="entry name" value="CMD"/>
    <property type="match status" value="1"/>
</dbReference>
<organism evidence="2 3">
    <name type="scientific">Roseomonas genomospecies 6</name>
    <dbReference type="NCBI Taxonomy" id="214106"/>
    <lineage>
        <taxon>Bacteria</taxon>
        <taxon>Pseudomonadati</taxon>
        <taxon>Pseudomonadota</taxon>
        <taxon>Alphaproteobacteria</taxon>
        <taxon>Acetobacterales</taxon>
        <taxon>Roseomonadaceae</taxon>
        <taxon>Roseomonas</taxon>
    </lineage>
</organism>
<dbReference type="PANTHER" id="PTHR33930">
    <property type="entry name" value="ALKYL HYDROPEROXIDE REDUCTASE AHPD"/>
    <property type="match status" value="1"/>
</dbReference>
<reference evidence="2 3" key="1">
    <citation type="submission" date="2018-07" db="EMBL/GenBank/DDBJ databases">
        <title>Genome sequence of Azospirillum sp. ATCC 49961.</title>
        <authorList>
            <person name="Sant'Anna F.H."/>
            <person name="Baldani J.I."/>
            <person name="Zilli J.E."/>
            <person name="Reis V.M."/>
            <person name="Hartmann A."/>
            <person name="Cruz L."/>
            <person name="de Souza E.M."/>
            <person name="de Oliveira Pedrosa F."/>
            <person name="Passaglia L.M.P."/>
        </authorList>
    </citation>
    <scope>NUCLEOTIDE SEQUENCE [LARGE SCALE GENOMIC DNA]</scope>
    <source>
        <strain evidence="2 3">ATCC 49961</strain>
    </source>
</reference>
<accession>A0A9W7KN75</accession>
<dbReference type="Proteomes" id="UP000480854">
    <property type="component" value="Unassembled WGS sequence"/>
</dbReference>
<protein>
    <submittedName>
        <fullName evidence="2">Carboxymuconolactone decarboxylase family protein</fullName>
    </submittedName>
</protein>
<sequence>MTQNLPSGAGRLAERHPAVWNAFAQLGDAVARSGPLDDTTRRLVKLALAIGARSEGAVHSHVRRALAEGVDPEAIRQVALLAIPTLGLPQAVAATTWIEDLVSGTRQEMPETGEP</sequence>
<dbReference type="GO" id="GO:0051920">
    <property type="term" value="F:peroxiredoxin activity"/>
    <property type="evidence" value="ECO:0007669"/>
    <property type="project" value="InterPro"/>
</dbReference>
<proteinExistence type="predicted"/>
<evidence type="ECO:0000259" key="1">
    <source>
        <dbReference type="Pfam" id="PF02627"/>
    </source>
</evidence>
<dbReference type="SUPFAM" id="SSF69118">
    <property type="entry name" value="AhpD-like"/>
    <property type="match status" value="1"/>
</dbReference>
<comment type="caution">
    <text evidence="2">The sequence shown here is derived from an EMBL/GenBank/DDBJ whole genome shotgun (WGS) entry which is preliminary data.</text>
</comment>
<gene>
    <name evidence="2" type="ORF">DS843_28905</name>
</gene>
<dbReference type="AlphaFoldDB" id="A0A9W7KN75"/>
<keyword evidence="3" id="KW-1185">Reference proteome</keyword>
<evidence type="ECO:0000313" key="3">
    <source>
        <dbReference type="Proteomes" id="UP000480854"/>
    </source>
</evidence>
<dbReference type="EMBL" id="QOKW01000044">
    <property type="protein sequence ID" value="KAA0676013.1"/>
    <property type="molecule type" value="Genomic_DNA"/>
</dbReference>
<feature type="domain" description="Carboxymuconolactone decarboxylase-like" evidence="1">
    <location>
        <begin position="17"/>
        <end position="99"/>
    </location>
</feature>
<name>A0A9W7KN75_9PROT</name>